<dbReference type="AlphaFoldDB" id="A0A645I6S9"/>
<name>A0A645I6S9_9ZZZZ</name>
<proteinExistence type="predicted"/>
<organism evidence="1">
    <name type="scientific">bioreactor metagenome</name>
    <dbReference type="NCBI Taxonomy" id="1076179"/>
    <lineage>
        <taxon>unclassified sequences</taxon>
        <taxon>metagenomes</taxon>
        <taxon>ecological metagenomes</taxon>
    </lineage>
</organism>
<gene>
    <name evidence="1" type="ORF">SDC9_191665</name>
</gene>
<dbReference type="EMBL" id="VSSQ01102971">
    <property type="protein sequence ID" value="MPN44104.1"/>
    <property type="molecule type" value="Genomic_DNA"/>
</dbReference>
<comment type="caution">
    <text evidence="1">The sequence shown here is derived from an EMBL/GenBank/DDBJ whole genome shotgun (WGS) entry which is preliminary data.</text>
</comment>
<evidence type="ECO:0000313" key="1">
    <source>
        <dbReference type="EMBL" id="MPN44104.1"/>
    </source>
</evidence>
<protein>
    <submittedName>
        <fullName evidence="1">Uncharacterized protein</fullName>
    </submittedName>
</protein>
<accession>A0A645I6S9</accession>
<sequence>MRLQPFRAGKHRDGRAQFRERLFREVGILRPLYKIVHAKRTRKPRGAARRQGMVRPREIISQRLRAVVAKKDGARVLHIRETPLRLGNTEFEVLRREFVDKVKRAKQIVCHDDLAVLLNRRAGNLLARKRFELPLNLRADLLGKIVAVGNQHGGRQLVVFRLT</sequence>
<reference evidence="1" key="1">
    <citation type="submission" date="2019-08" db="EMBL/GenBank/DDBJ databases">
        <authorList>
            <person name="Kucharzyk K."/>
            <person name="Murdoch R.W."/>
            <person name="Higgins S."/>
            <person name="Loffler F."/>
        </authorList>
    </citation>
    <scope>NUCLEOTIDE SEQUENCE</scope>
</reference>